<dbReference type="Proteomes" id="UP000001422">
    <property type="component" value="Chromosome"/>
</dbReference>
<dbReference type="eggNOG" id="COG0687">
    <property type="taxonomic scope" value="Bacteria"/>
</dbReference>
<dbReference type="HOGENOM" id="CLU_839191_0_0_3"/>
<evidence type="ECO:0000313" key="4">
    <source>
        <dbReference type="Proteomes" id="UP000001422"/>
    </source>
</evidence>
<sequence>MGFRGQCSRRRLLQLAAGAGLGLVAACRKGPEPPQLRAARGLIPKAWADQLPSPWTWSWQESESTEPDDQDQGGGDLLALNDGWLPALPPDQLQLIQAPPLQQQLGVQARRFLEQHGEQRAGSLLPVGVSPWVMLFRNGTEWAEAARASWDVLLQPSLAGQVILPASPRWVLDLADRCGGDAVLQRLRQQLLTMDDRRATNWLLKDKARVVVLPLQRCMALLRRDPRLTAVLPDQGAPLHWTLLVRLKGTREPLPQAWVEQAWTSPLRRTLLVNGWRAPLEADAIELDRQDLPNPWRDLLLPPASLWERCWSLPPLTEPERLQLGERWRASTP</sequence>
<evidence type="ECO:0000256" key="2">
    <source>
        <dbReference type="SAM" id="MobiDB-lite"/>
    </source>
</evidence>
<proteinExistence type="predicted"/>
<reference evidence="3 4" key="1">
    <citation type="journal article" date="2003" name="Nature">
        <title>The genome of a motile marine Synechococcus.</title>
        <authorList>
            <person name="Palenik B."/>
            <person name="Brahamsha B."/>
            <person name="Larimer F."/>
            <person name="Land M."/>
            <person name="Hauser L."/>
            <person name="Chain P."/>
            <person name="Lamerdin J."/>
            <person name="Regala W."/>
            <person name="Allen E.A."/>
            <person name="McCarren J."/>
            <person name="Paulsen I."/>
            <person name="Dufresne A."/>
            <person name="Partensky F."/>
            <person name="Webb E."/>
            <person name="Waterbury J."/>
        </authorList>
    </citation>
    <scope>NUCLEOTIDE SEQUENCE [LARGE SCALE GENOMIC DNA]</scope>
    <source>
        <strain evidence="3 4">WH8102</strain>
    </source>
</reference>
<dbReference type="PROSITE" id="PS51257">
    <property type="entry name" value="PROKAR_LIPOPROTEIN"/>
    <property type="match status" value="1"/>
</dbReference>
<dbReference type="EMBL" id="BX569694">
    <property type="protein sequence ID" value="CAE08383.1"/>
    <property type="molecule type" value="Genomic_DNA"/>
</dbReference>
<feature type="region of interest" description="Disordered" evidence="2">
    <location>
        <begin position="59"/>
        <end position="81"/>
    </location>
</feature>
<dbReference type="SUPFAM" id="SSF53850">
    <property type="entry name" value="Periplasmic binding protein-like II"/>
    <property type="match status" value="1"/>
</dbReference>
<evidence type="ECO:0008006" key="5">
    <source>
        <dbReference type="Google" id="ProtNLM"/>
    </source>
</evidence>
<gene>
    <name evidence="3" type="ordered locus">SYNW1868</name>
</gene>
<protein>
    <recommendedName>
        <fullName evidence="5">ABC transporter substrate-binding protein</fullName>
    </recommendedName>
</protein>
<dbReference type="AlphaFoldDB" id="Q7U542"/>
<keyword evidence="4" id="KW-1185">Reference proteome</keyword>
<dbReference type="PROSITE" id="PS51318">
    <property type="entry name" value="TAT"/>
    <property type="match status" value="1"/>
</dbReference>
<name>Q7U542_PARMW</name>
<organism evidence="3 4">
    <name type="scientific">Parasynechococcus marenigrum (strain WH8102)</name>
    <dbReference type="NCBI Taxonomy" id="84588"/>
    <lineage>
        <taxon>Bacteria</taxon>
        <taxon>Bacillati</taxon>
        <taxon>Cyanobacteriota</taxon>
        <taxon>Cyanophyceae</taxon>
        <taxon>Synechococcales</taxon>
        <taxon>Prochlorococcaceae</taxon>
        <taxon>Parasynechococcus</taxon>
        <taxon>Parasynechococcus marenigrum</taxon>
    </lineage>
</organism>
<dbReference type="KEGG" id="syw:SYNW1868"/>
<dbReference type="InterPro" id="IPR006311">
    <property type="entry name" value="TAT_signal"/>
</dbReference>
<accession>Q7U542</accession>
<evidence type="ECO:0000313" key="3">
    <source>
        <dbReference type="EMBL" id="CAE08383.1"/>
    </source>
</evidence>
<evidence type="ECO:0000256" key="1">
    <source>
        <dbReference type="ARBA" id="ARBA00023136"/>
    </source>
</evidence>
<dbReference type="STRING" id="84588.SYNW1868"/>
<dbReference type="RefSeq" id="WP_011128726.1">
    <property type="nucleotide sequence ID" value="NC_005070.1"/>
</dbReference>
<keyword evidence="1" id="KW-0472">Membrane</keyword>